<feature type="transmembrane region" description="Helical" evidence="1">
    <location>
        <begin position="95"/>
        <end position="124"/>
    </location>
</feature>
<feature type="transmembrane region" description="Helical" evidence="1">
    <location>
        <begin position="255"/>
        <end position="273"/>
    </location>
</feature>
<comment type="caution">
    <text evidence="2">The sequence shown here is derived from an EMBL/GenBank/DDBJ whole genome shotgun (WGS) entry which is preliminary data.</text>
</comment>
<keyword evidence="3" id="KW-1185">Reference proteome</keyword>
<feature type="transmembrane region" description="Helical" evidence="1">
    <location>
        <begin position="181"/>
        <end position="208"/>
    </location>
</feature>
<dbReference type="Proteomes" id="UP001497623">
    <property type="component" value="Unassembled WGS sequence"/>
</dbReference>
<evidence type="ECO:0000313" key="2">
    <source>
        <dbReference type="EMBL" id="CAL4084056.1"/>
    </source>
</evidence>
<dbReference type="SUPFAM" id="SSF81321">
    <property type="entry name" value="Family A G protein-coupled receptor-like"/>
    <property type="match status" value="1"/>
</dbReference>
<evidence type="ECO:0008006" key="4">
    <source>
        <dbReference type="Google" id="ProtNLM"/>
    </source>
</evidence>
<accession>A0AAV2QFA4</accession>
<keyword evidence="1" id="KW-0812">Transmembrane</keyword>
<gene>
    <name evidence="2" type="ORF">MNOR_LOCUS12305</name>
</gene>
<name>A0AAV2QFA4_MEGNR</name>
<feature type="transmembrane region" description="Helical" evidence="1">
    <location>
        <begin position="35"/>
        <end position="54"/>
    </location>
</feature>
<organism evidence="2 3">
    <name type="scientific">Meganyctiphanes norvegica</name>
    <name type="common">Northern krill</name>
    <name type="synonym">Thysanopoda norvegica</name>
    <dbReference type="NCBI Taxonomy" id="48144"/>
    <lineage>
        <taxon>Eukaryota</taxon>
        <taxon>Metazoa</taxon>
        <taxon>Ecdysozoa</taxon>
        <taxon>Arthropoda</taxon>
        <taxon>Crustacea</taxon>
        <taxon>Multicrustacea</taxon>
        <taxon>Malacostraca</taxon>
        <taxon>Eumalacostraca</taxon>
        <taxon>Eucarida</taxon>
        <taxon>Euphausiacea</taxon>
        <taxon>Euphausiidae</taxon>
        <taxon>Meganyctiphanes</taxon>
    </lineage>
</organism>
<keyword evidence="1" id="KW-1133">Transmembrane helix</keyword>
<dbReference type="AlphaFoldDB" id="A0AAV2QFA4"/>
<evidence type="ECO:0000313" key="3">
    <source>
        <dbReference type="Proteomes" id="UP001497623"/>
    </source>
</evidence>
<proteinExistence type="predicted"/>
<dbReference type="EMBL" id="CAXKWB010006721">
    <property type="protein sequence ID" value="CAL4084056.1"/>
    <property type="molecule type" value="Genomic_DNA"/>
</dbReference>
<protein>
    <recommendedName>
        <fullName evidence="4">G-protein coupled receptors family 1 profile domain-containing protein</fullName>
    </recommendedName>
</protein>
<sequence>MAPISPENIFTISKITNETVLSDNENWVVFNHPEFLVPFICLILASACTNYVLMKVLVTSTDIADRLSYLQCIVMTLYVLVNLCDTLSRNFVSQSWLFLYCHVAVFFMVAFFRVIFVLEAMIAIVKNLVVTQALCMKRTNNKSIYRWMATGSFFIGILKGIEKLTLDTMFVHSCHRTGVPVLYTMIPWLLITVITIFVCYIHLVYFVYSKTALQRSRENLSLSSVAITIAGGMFALIMFSVSIYLLSFPSRPHEVVMQVILVSIFPFTHMMASTKLRKAMLNRFKLCSYCCSNNTVTEPETVSVGSPLSPFTLQSVSAMTDLCAETELMHNDINERIAKLSNGQINSSCDITRKDNESFIQTRKLSVNIENKEYKHNRSKSLISQAENSSYELSKTSSLSNENISIQVPKLKSPKDNTISGDTTRYSDIDVDITCSGDGWSRVERDTSLLDPHQHSVGNTNQSKGSLNPETLTVWVTLKFSGRRKTY</sequence>
<feature type="transmembrane region" description="Helical" evidence="1">
    <location>
        <begin position="66"/>
        <end position="83"/>
    </location>
</feature>
<feature type="transmembrane region" description="Helical" evidence="1">
    <location>
        <begin position="220"/>
        <end position="243"/>
    </location>
</feature>
<feature type="transmembrane region" description="Helical" evidence="1">
    <location>
        <begin position="144"/>
        <end position="161"/>
    </location>
</feature>
<keyword evidence="1" id="KW-0472">Membrane</keyword>
<evidence type="ECO:0000256" key="1">
    <source>
        <dbReference type="SAM" id="Phobius"/>
    </source>
</evidence>
<reference evidence="2 3" key="1">
    <citation type="submission" date="2024-05" db="EMBL/GenBank/DDBJ databases">
        <authorList>
            <person name="Wallberg A."/>
        </authorList>
    </citation>
    <scope>NUCLEOTIDE SEQUENCE [LARGE SCALE GENOMIC DNA]</scope>
</reference>